<dbReference type="InterPro" id="IPR043128">
    <property type="entry name" value="Rev_trsase/Diguanyl_cyclase"/>
</dbReference>
<dbReference type="EMBL" id="QJKJ01006811">
    <property type="protein sequence ID" value="RDX85371.1"/>
    <property type="molecule type" value="Genomic_DNA"/>
</dbReference>
<evidence type="ECO:0000313" key="2">
    <source>
        <dbReference type="Proteomes" id="UP000257109"/>
    </source>
</evidence>
<gene>
    <name evidence="1" type="ORF">CR513_33455</name>
</gene>
<accession>A0A371G4H2</accession>
<dbReference type="InterPro" id="IPR043502">
    <property type="entry name" value="DNA/RNA_pol_sf"/>
</dbReference>
<dbReference type="Gene3D" id="3.10.10.10">
    <property type="entry name" value="HIV Type 1 Reverse Transcriptase, subunit A, domain 1"/>
    <property type="match status" value="1"/>
</dbReference>
<dbReference type="AlphaFoldDB" id="A0A371G4H2"/>
<protein>
    <recommendedName>
        <fullName evidence="3">Reverse transcriptase domain-containing protein</fullName>
    </recommendedName>
</protein>
<comment type="caution">
    <text evidence="1">The sequence shown here is derived from an EMBL/GenBank/DDBJ whole genome shotgun (WGS) entry which is preliminary data.</text>
</comment>
<reference evidence="1" key="1">
    <citation type="submission" date="2018-05" db="EMBL/GenBank/DDBJ databases">
        <title>Draft genome of Mucuna pruriens seed.</title>
        <authorList>
            <person name="Nnadi N.E."/>
            <person name="Vos R."/>
            <person name="Hasami M.H."/>
            <person name="Devisetty U.K."/>
            <person name="Aguiy J.C."/>
        </authorList>
    </citation>
    <scope>NUCLEOTIDE SEQUENCE [LARGE SCALE GENOMIC DNA]</scope>
    <source>
        <strain evidence="1">JCA_2017</strain>
    </source>
</reference>
<evidence type="ECO:0000313" key="1">
    <source>
        <dbReference type="EMBL" id="RDX85371.1"/>
    </source>
</evidence>
<proteinExistence type="predicted"/>
<dbReference type="PANTHER" id="PTHR24559:SF437">
    <property type="entry name" value="RNA-DIRECTED DNA POLYMERASE HOMOLOG"/>
    <property type="match status" value="1"/>
</dbReference>
<dbReference type="Proteomes" id="UP000257109">
    <property type="component" value="Unassembled WGS sequence"/>
</dbReference>
<dbReference type="PANTHER" id="PTHR24559">
    <property type="entry name" value="TRANSPOSON TY3-I GAG-POL POLYPROTEIN"/>
    <property type="match status" value="1"/>
</dbReference>
<dbReference type="OrthoDB" id="1924993at2759"/>
<name>A0A371G4H2_MUCPR</name>
<sequence>MCLVLNSSLENFPTAFERMLEEFKDIFPKEIPKGLSNPKEFKVIQRYVTQLLDKGLLKESKSLCVELVILVPKKDGTWYVHSILHLDDLLDELYGACIFSKIDLRSGYHQIYMKEGDE</sequence>
<dbReference type="Gene3D" id="3.30.70.270">
    <property type="match status" value="1"/>
</dbReference>
<feature type="non-terminal residue" evidence="1">
    <location>
        <position position="1"/>
    </location>
</feature>
<dbReference type="SUPFAM" id="SSF56672">
    <property type="entry name" value="DNA/RNA polymerases"/>
    <property type="match status" value="1"/>
</dbReference>
<evidence type="ECO:0008006" key="3">
    <source>
        <dbReference type="Google" id="ProtNLM"/>
    </source>
</evidence>
<keyword evidence="2" id="KW-1185">Reference proteome</keyword>
<dbReference type="InterPro" id="IPR053134">
    <property type="entry name" value="RNA-dir_DNA_polymerase"/>
</dbReference>
<organism evidence="1 2">
    <name type="scientific">Mucuna pruriens</name>
    <name type="common">Velvet bean</name>
    <name type="synonym">Dolichos pruriens</name>
    <dbReference type="NCBI Taxonomy" id="157652"/>
    <lineage>
        <taxon>Eukaryota</taxon>
        <taxon>Viridiplantae</taxon>
        <taxon>Streptophyta</taxon>
        <taxon>Embryophyta</taxon>
        <taxon>Tracheophyta</taxon>
        <taxon>Spermatophyta</taxon>
        <taxon>Magnoliopsida</taxon>
        <taxon>eudicotyledons</taxon>
        <taxon>Gunneridae</taxon>
        <taxon>Pentapetalae</taxon>
        <taxon>rosids</taxon>
        <taxon>fabids</taxon>
        <taxon>Fabales</taxon>
        <taxon>Fabaceae</taxon>
        <taxon>Papilionoideae</taxon>
        <taxon>50 kb inversion clade</taxon>
        <taxon>NPAAA clade</taxon>
        <taxon>indigoferoid/millettioid clade</taxon>
        <taxon>Phaseoleae</taxon>
        <taxon>Mucuna</taxon>
    </lineage>
</organism>